<dbReference type="AlphaFoldDB" id="A0A0C2ZHT9"/>
<reference evidence="1 2" key="1">
    <citation type="submission" date="2014-04" db="EMBL/GenBank/DDBJ databases">
        <authorList>
            <consortium name="DOE Joint Genome Institute"/>
            <person name="Kuo A."/>
            <person name="Kohler A."/>
            <person name="Nagy L.G."/>
            <person name="Floudas D."/>
            <person name="Copeland A."/>
            <person name="Barry K.W."/>
            <person name="Cichocki N."/>
            <person name="Veneault-Fourrey C."/>
            <person name="LaButti K."/>
            <person name="Lindquist E.A."/>
            <person name="Lipzen A."/>
            <person name="Lundell T."/>
            <person name="Morin E."/>
            <person name="Murat C."/>
            <person name="Sun H."/>
            <person name="Tunlid A."/>
            <person name="Henrissat B."/>
            <person name="Grigoriev I.V."/>
            <person name="Hibbett D.S."/>
            <person name="Martin F."/>
            <person name="Nordberg H.P."/>
            <person name="Cantor M.N."/>
            <person name="Hua S.X."/>
        </authorList>
    </citation>
    <scope>NUCLEOTIDE SEQUENCE [LARGE SCALE GENOMIC DNA]</scope>
    <source>
        <strain evidence="1 2">Foug A</strain>
    </source>
</reference>
<dbReference type="EMBL" id="KN822054">
    <property type="protein sequence ID" value="KIM61198.1"/>
    <property type="molecule type" value="Genomic_DNA"/>
</dbReference>
<keyword evidence="2" id="KW-1185">Reference proteome</keyword>
<organism evidence="1 2">
    <name type="scientific">Scleroderma citrinum Foug A</name>
    <dbReference type="NCBI Taxonomy" id="1036808"/>
    <lineage>
        <taxon>Eukaryota</taxon>
        <taxon>Fungi</taxon>
        <taxon>Dikarya</taxon>
        <taxon>Basidiomycota</taxon>
        <taxon>Agaricomycotina</taxon>
        <taxon>Agaricomycetes</taxon>
        <taxon>Agaricomycetidae</taxon>
        <taxon>Boletales</taxon>
        <taxon>Sclerodermatineae</taxon>
        <taxon>Sclerodermataceae</taxon>
        <taxon>Scleroderma</taxon>
    </lineage>
</organism>
<evidence type="ECO:0000313" key="1">
    <source>
        <dbReference type="EMBL" id="KIM61198.1"/>
    </source>
</evidence>
<protein>
    <submittedName>
        <fullName evidence="1">Uncharacterized protein</fullName>
    </submittedName>
</protein>
<sequence>MSSLPTTIYHQRVTSTDLWVAHTTQLCHSPTLSTTTSTIPLSLCSRHKSDRVDHDNHHPSSSCTHPILSLQPTSAPGYPCSLSIDETLLETTITPTATINAMSTNDL</sequence>
<dbReference type="InParanoid" id="A0A0C2ZHT9"/>
<name>A0A0C2ZHT9_9AGAM</name>
<proteinExistence type="predicted"/>
<reference evidence="2" key="2">
    <citation type="submission" date="2015-01" db="EMBL/GenBank/DDBJ databases">
        <title>Evolutionary Origins and Diversification of the Mycorrhizal Mutualists.</title>
        <authorList>
            <consortium name="DOE Joint Genome Institute"/>
            <consortium name="Mycorrhizal Genomics Consortium"/>
            <person name="Kohler A."/>
            <person name="Kuo A."/>
            <person name="Nagy L.G."/>
            <person name="Floudas D."/>
            <person name="Copeland A."/>
            <person name="Barry K.W."/>
            <person name="Cichocki N."/>
            <person name="Veneault-Fourrey C."/>
            <person name="LaButti K."/>
            <person name="Lindquist E.A."/>
            <person name="Lipzen A."/>
            <person name="Lundell T."/>
            <person name="Morin E."/>
            <person name="Murat C."/>
            <person name="Riley R."/>
            <person name="Ohm R."/>
            <person name="Sun H."/>
            <person name="Tunlid A."/>
            <person name="Henrissat B."/>
            <person name="Grigoriev I.V."/>
            <person name="Hibbett D.S."/>
            <person name="Martin F."/>
        </authorList>
    </citation>
    <scope>NUCLEOTIDE SEQUENCE [LARGE SCALE GENOMIC DNA]</scope>
    <source>
        <strain evidence="2">Foug A</strain>
    </source>
</reference>
<gene>
    <name evidence="1" type="ORF">SCLCIDRAFT_26013</name>
</gene>
<evidence type="ECO:0000313" key="2">
    <source>
        <dbReference type="Proteomes" id="UP000053989"/>
    </source>
</evidence>
<dbReference type="HOGENOM" id="CLU_2211529_0_0_1"/>
<dbReference type="Proteomes" id="UP000053989">
    <property type="component" value="Unassembled WGS sequence"/>
</dbReference>
<accession>A0A0C2ZHT9</accession>